<keyword evidence="3" id="KW-1185">Reference proteome</keyword>
<protein>
    <submittedName>
        <fullName evidence="2">Uncharacterized protein</fullName>
    </submittedName>
</protein>
<feature type="region of interest" description="Disordered" evidence="1">
    <location>
        <begin position="1"/>
        <end position="37"/>
    </location>
</feature>
<evidence type="ECO:0000256" key="1">
    <source>
        <dbReference type="SAM" id="MobiDB-lite"/>
    </source>
</evidence>
<dbReference type="AlphaFoldDB" id="A0A4U5U2G1"/>
<gene>
    <name evidence="2" type="ORF">D9C73_002355</name>
</gene>
<reference evidence="2 3" key="1">
    <citation type="submission" date="2019-01" db="EMBL/GenBank/DDBJ databases">
        <title>Genome Assembly of Collichthys lucidus.</title>
        <authorList>
            <person name="Cai M."/>
            <person name="Xiao S."/>
        </authorList>
    </citation>
    <scope>NUCLEOTIDE SEQUENCE [LARGE SCALE GENOMIC DNA]</scope>
    <source>
        <strain evidence="2">JT15FE1705JMU</strain>
        <tissue evidence="2">Muscle</tissue>
    </source>
</reference>
<feature type="region of interest" description="Disordered" evidence="1">
    <location>
        <begin position="69"/>
        <end position="117"/>
    </location>
</feature>
<proteinExistence type="predicted"/>
<evidence type="ECO:0000313" key="2">
    <source>
        <dbReference type="EMBL" id="TKS68294.1"/>
    </source>
</evidence>
<name>A0A4U5U2G1_COLLU</name>
<accession>A0A4U5U2G1</accession>
<dbReference type="Proteomes" id="UP000298787">
    <property type="component" value="Chromosome 3"/>
</dbReference>
<dbReference type="EMBL" id="CM014080">
    <property type="protein sequence ID" value="TKS68294.1"/>
    <property type="molecule type" value="Genomic_DNA"/>
</dbReference>
<feature type="compositionally biased region" description="Basic and acidic residues" evidence="1">
    <location>
        <begin position="75"/>
        <end position="84"/>
    </location>
</feature>
<sequence>MLPSSAERNAAEIDRQPSPAHNSVGRGKSKVTAKDLPQSVMGCGGGLMCHATAVTLQSEAASICTRNKKLAHNSDPNEQKRAGDDSPLGTRVGQVERSHTYECASSQTGKQRHPGFS</sequence>
<organism evidence="2 3">
    <name type="scientific">Collichthys lucidus</name>
    <name type="common">Big head croaker</name>
    <name type="synonym">Sciaena lucida</name>
    <dbReference type="NCBI Taxonomy" id="240159"/>
    <lineage>
        <taxon>Eukaryota</taxon>
        <taxon>Metazoa</taxon>
        <taxon>Chordata</taxon>
        <taxon>Craniata</taxon>
        <taxon>Vertebrata</taxon>
        <taxon>Euteleostomi</taxon>
        <taxon>Actinopterygii</taxon>
        <taxon>Neopterygii</taxon>
        <taxon>Teleostei</taxon>
        <taxon>Neoteleostei</taxon>
        <taxon>Acanthomorphata</taxon>
        <taxon>Eupercaria</taxon>
        <taxon>Sciaenidae</taxon>
        <taxon>Collichthys</taxon>
    </lineage>
</organism>
<evidence type="ECO:0000313" key="3">
    <source>
        <dbReference type="Proteomes" id="UP000298787"/>
    </source>
</evidence>